<organism evidence="1 2">
    <name type="scientific">Ilumatobacter coccineus (strain NBRC 103263 / KCTC 29153 / YM16-304)</name>
    <dbReference type="NCBI Taxonomy" id="1313172"/>
    <lineage>
        <taxon>Bacteria</taxon>
        <taxon>Bacillati</taxon>
        <taxon>Actinomycetota</taxon>
        <taxon>Acidimicrobiia</taxon>
        <taxon>Acidimicrobiales</taxon>
        <taxon>Ilumatobacteraceae</taxon>
        <taxon>Ilumatobacter</taxon>
    </lineage>
</organism>
<dbReference type="KEGG" id="aym:YM304_30290"/>
<dbReference type="Pfam" id="PF07388">
    <property type="entry name" value="A-2_8-polyST"/>
    <property type="match status" value="1"/>
</dbReference>
<protein>
    <submittedName>
        <fullName evidence="1">Uncharacterized protein</fullName>
    </submittedName>
</protein>
<accession>A0A6C7EAI4</accession>
<gene>
    <name evidence="1" type="ORF">YM304_30290</name>
</gene>
<dbReference type="Proteomes" id="UP000011863">
    <property type="component" value="Chromosome"/>
</dbReference>
<dbReference type="EMBL" id="AP012057">
    <property type="protein sequence ID" value="BAN03343.1"/>
    <property type="molecule type" value="Genomic_DNA"/>
</dbReference>
<dbReference type="AlphaFoldDB" id="A0A6C7EAI4"/>
<evidence type="ECO:0000313" key="1">
    <source>
        <dbReference type="EMBL" id="BAN03343.1"/>
    </source>
</evidence>
<dbReference type="RefSeq" id="WP_015442590.1">
    <property type="nucleotide sequence ID" value="NC_020520.1"/>
</dbReference>
<evidence type="ECO:0000313" key="2">
    <source>
        <dbReference type="Proteomes" id="UP000011863"/>
    </source>
</evidence>
<keyword evidence="2" id="KW-1185">Reference proteome</keyword>
<dbReference type="InterPro" id="IPR010866">
    <property type="entry name" value="A-2_8-polyST"/>
</dbReference>
<name>A0A6C7EAI4_ILUCY</name>
<proteinExistence type="predicted"/>
<reference evidence="1 2" key="1">
    <citation type="journal article" date="2013" name="Int. J. Syst. Evol. Microbiol.">
        <title>Ilumatobacter nonamiense sp. nov. and Ilumatobacter coccineum sp. nov., isolated from seashore sand.</title>
        <authorList>
            <person name="Matsumoto A."/>
            <person name="Kasai H."/>
            <person name="Matsuo Y."/>
            <person name="Shizuri Y."/>
            <person name="Ichikawa N."/>
            <person name="Fujita N."/>
            <person name="Omura S."/>
            <person name="Takahashi Y."/>
        </authorList>
    </citation>
    <scope>NUCLEOTIDE SEQUENCE [LARGE SCALE GENOMIC DNA]</scope>
    <source>
        <strain evidence="2">NBRC 103263 / KCTC 29153 / YM16-304</strain>
    </source>
</reference>
<sequence>MSSASDRSERRLDALFVVSNLGQARSVAAVLAEDGVARSALVATLATPRNLELPAKIQQFLQRSGIESVTVLLPDLPTHPRIATVRQVTEAYEDLAARRPTDALWISNFNAHYGVLASIFAAAGSRICYLEEGLGSYRTLDDPIFGRADPTTARSQFAAAVRRAVRQRLGWSIVYRWPVAIRRFLRSCRQLGVDVAAHAGTFRSSRSGYSERLEHRVSPHGARFLEPWTRFDEVRVVFPSLLDPQIFDLDRTKPIELRPPAAEVDRAAAVLRTLDAQCADVDTLYVSQPYGNRTRDYYEMVAQVISEHVGDRVFVKFHPRERLQQRGYLVEALDRRGVEAVESAAAEQFNAEALLATGRFERCLGITSSTLLYGERYYPSVEFVALGHELIAEIEASGPAGDQWQQLLSDVALLDDVVARVASGD</sequence>